<feature type="domain" description="Dipeptidylpeptidase IV N-terminal" evidence="3">
    <location>
        <begin position="122"/>
        <end position="452"/>
    </location>
</feature>
<dbReference type="PANTHER" id="PTHR11731:SF193">
    <property type="entry name" value="DIPEPTIDYL PEPTIDASE 9"/>
    <property type="match status" value="1"/>
</dbReference>
<dbReference type="Pfam" id="PF00930">
    <property type="entry name" value="DPPIV_N"/>
    <property type="match status" value="1"/>
</dbReference>
<dbReference type="InterPro" id="IPR029058">
    <property type="entry name" value="AB_hydrolase_fold"/>
</dbReference>
<dbReference type="Gene3D" id="2.140.10.30">
    <property type="entry name" value="Dipeptidylpeptidase IV, N-terminal domain"/>
    <property type="match status" value="1"/>
</dbReference>
<dbReference type="GO" id="GO:0006508">
    <property type="term" value="P:proteolysis"/>
    <property type="evidence" value="ECO:0007669"/>
    <property type="project" value="InterPro"/>
</dbReference>
<dbReference type="GO" id="GO:0008236">
    <property type="term" value="F:serine-type peptidase activity"/>
    <property type="evidence" value="ECO:0007669"/>
    <property type="project" value="InterPro"/>
</dbReference>
<accession>A0AAU7DPB7</accession>
<dbReference type="Gene3D" id="3.40.50.1820">
    <property type="entry name" value="alpha/beta hydrolase"/>
    <property type="match status" value="1"/>
</dbReference>
<keyword evidence="1" id="KW-0732">Signal</keyword>
<dbReference type="SUPFAM" id="SSF82171">
    <property type="entry name" value="DPP6 N-terminal domain-like"/>
    <property type="match status" value="1"/>
</dbReference>
<dbReference type="SUPFAM" id="SSF53474">
    <property type="entry name" value="alpha/beta-Hydrolases"/>
    <property type="match status" value="1"/>
</dbReference>
<gene>
    <name evidence="4" type="ORF">P8935_04520</name>
</gene>
<protein>
    <submittedName>
        <fullName evidence="4">Alpha/beta fold hydrolase</fullName>
    </submittedName>
</protein>
<dbReference type="PANTHER" id="PTHR11731">
    <property type="entry name" value="PROTEASE FAMILY S9B,C DIPEPTIDYL-PEPTIDASE IV-RELATED"/>
    <property type="match status" value="1"/>
</dbReference>
<name>A0AAU7DPB7_9BACT</name>
<dbReference type="InterPro" id="IPR001375">
    <property type="entry name" value="Peptidase_S9_cat"/>
</dbReference>
<evidence type="ECO:0000256" key="1">
    <source>
        <dbReference type="SAM" id="SignalP"/>
    </source>
</evidence>
<evidence type="ECO:0000259" key="3">
    <source>
        <dbReference type="Pfam" id="PF00930"/>
    </source>
</evidence>
<keyword evidence="4" id="KW-0378">Hydrolase</keyword>
<proteinExistence type="predicted"/>
<feature type="signal peptide" evidence="1">
    <location>
        <begin position="1"/>
        <end position="24"/>
    </location>
</feature>
<evidence type="ECO:0000313" key="4">
    <source>
        <dbReference type="EMBL" id="XBH18601.1"/>
    </source>
</evidence>
<organism evidence="4">
    <name type="scientific">Telmatobacter sp. DSM 110680</name>
    <dbReference type="NCBI Taxonomy" id="3036704"/>
    <lineage>
        <taxon>Bacteria</taxon>
        <taxon>Pseudomonadati</taxon>
        <taxon>Acidobacteriota</taxon>
        <taxon>Terriglobia</taxon>
        <taxon>Terriglobales</taxon>
        <taxon>Acidobacteriaceae</taxon>
        <taxon>Telmatobacter</taxon>
    </lineage>
</organism>
<dbReference type="GO" id="GO:0008239">
    <property type="term" value="F:dipeptidyl-peptidase activity"/>
    <property type="evidence" value="ECO:0007669"/>
    <property type="project" value="TreeGrafter"/>
</dbReference>
<evidence type="ECO:0000259" key="2">
    <source>
        <dbReference type="Pfam" id="PF00326"/>
    </source>
</evidence>
<reference evidence="4" key="1">
    <citation type="submission" date="2023-03" db="EMBL/GenBank/DDBJ databases">
        <title>Edaphobacter sp.</title>
        <authorList>
            <person name="Huber K.J."/>
            <person name="Papendorf J."/>
            <person name="Pilke C."/>
            <person name="Bunk B."/>
            <person name="Sproeer C."/>
            <person name="Pester M."/>
        </authorList>
    </citation>
    <scope>NUCLEOTIDE SEQUENCE</scope>
    <source>
        <strain evidence="4">DSM 110680</strain>
    </source>
</reference>
<dbReference type="EMBL" id="CP121196">
    <property type="protein sequence ID" value="XBH18601.1"/>
    <property type="molecule type" value="Genomic_DNA"/>
</dbReference>
<sequence>MKQRHYYPVSVLVALLCIAPVIPAQENPKVLTVEGIFAHGGVMSTPPSGIAWSPNGQHLTYLDGGELIDLDPASKKPHVLVGRAKIAALAGGSVSEQDRDHRERYGMANYIWAPDSKHLLFDANGSLWIYDLSNGTGIDVGHSGEGSGDDPKFSPNGEFISFIRNHGLAVVPLRESGTPTVTVAASPNPGIFNGEVDWVYAEELDTKSNYFWSPDSKSLAFLQMIEENVPVYPITDWIPVHASVEIQRYPQPGDLNPDVRVGVVSSKGGKVSWVHVPVEQGQDYIPRFGWVDRKTLWVETLSRDQKHRRIYFAEPGLGTAHSVLELNDEKFIDENFDVYVAHGCIVLTNWSDGHNHIYLYKYDEGRTDTTTATLDRQLTKGDFEVGEVYRVDSDRKEIYYASNEGSPLDQQIWQVGFDGERKQLTTGAGHHNAIFTPIGGSFTDKFSSRMEPPVVELCAVGTTCMTFWGSHAVDAYSLHAPEQIEVKAHDGTTLYATLLLPMNSAERASVPLIVNPYGGPAVQTVLNAWSDGLLFDELLAQHGFAVLHADNRGMGGRGREFAQAAYHNFGPVQFEDQLTVVDAVLAKYPQLDAKRLGWWGWSWGGTFTLYALTHSDRFRAGVAVAPVTDWRNYDSIYTERYMSRPIDFPEGYKDFSVLNSAAKLKGHLLLAHGTGDDNVHIENTVQFIQKLIEAKIPYDLQIYPRKTHSIAGADVRTHLFSRILAQFEQYLKPSVQ</sequence>
<feature type="domain" description="Peptidase S9 prolyl oligopeptidase catalytic" evidence="2">
    <location>
        <begin position="538"/>
        <end position="732"/>
    </location>
</feature>
<dbReference type="RefSeq" id="WP_348263827.1">
    <property type="nucleotide sequence ID" value="NZ_CP121196.1"/>
</dbReference>
<dbReference type="AlphaFoldDB" id="A0AAU7DPB7"/>
<dbReference type="Pfam" id="PF00326">
    <property type="entry name" value="Peptidase_S9"/>
    <property type="match status" value="1"/>
</dbReference>
<dbReference type="InterPro" id="IPR050278">
    <property type="entry name" value="Serine_Prot_S9B/DPPIV"/>
</dbReference>
<dbReference type="InterPro" id="IPR002469">
    <property type="entry name" value="Peptidase_S9B_N"/>
</dbReference>
<feature type="chain" id="PRO_5043504246" evidence="1">
    <location>
        <begin position="25"/>
        <end position="736"/>
    </location>
</feature>